<comment type="caution">
    <text evidence="5">The sequence shown here is derived from an EMBL/GenBank/DDBJ whole genome shotgun (WGS) entry which is preliminary data.</text>
</comment>
<evidence type="ECO:0000313" key="6">
    <source>
        <dbReference type="Proteomes" id="UP001430804"/>
    </source>
</evidence>
<protein>
    <submittedName>
        <fullName evidence="5">CoA ester lyase</fullName>
    </submittedName>
</protein>
<dbReference type="EMBL" id="JAHWQX010000003">
    <property type="protein sequence ID" value="MBW3098225.1"/>
    <property type="molecule type" value="Genomic_DNA"/>
</dbReference>
<reference evidence="5" key="1">
    <citation type="submission" date="2021-07" db="EMBL/GenBank/DDBJ databases">
        <title>Pseudohoeflea marina sp. nov. a polyhydroxyalcanoate-producing bacterium.</title>
        <authorList>
            <person name="Zheng W."/>
            <person name="Yu S."/>
            <person name="Huang Y."/>
        </authorList>
    </citation>
    <scope>NUCLEOTIDE SEQUENCE</scope>
    <source>
        <strain evidence="5">DP4N28-3</strain>
    </source>
</reference>
<dbReference type="InterPro" id="IPR005000">
    <property type="entry name" value="Aldolase/citrate-lyase_domain"/>
</dbReference>
<gene>
    <name evidence="5" type="ORF">KY465_13140</name>
</gene>
<keyword evidence="2" id="KW-0479">Metal-binding</keyword>
<organism evidence="5 6">
    <name type="scientific">Pseudohoeflea coraliihabitans</name>
    <dbReference type="NCBI Taxonomy" id="2860393"/>
    <lineage>
        <taxon>Bacteria</taxon>
        <taxon>Pseudomonadati</taxon>
        <taxon>Pseudomonadota</taxon>
        <taxon>Alphaproteobacteria</taxon>
        <taxon>Hyphomicrobiales</taxon>
        <taxon>Rhizobiaceae</taxon>
        <taxon>Pseudohoeflea</taxon>
    </lineage>
</organism>
<evidence type="ECO:0000256" key="3">
    <source>
        <dbReference type="ARBA" id="ARBA00022842"/>
    </source>
</evidence>
<dbReference type="PIRSF" id="PIRSF015582">
    <property type="entry name" value="Cit_lyase_B"/>
    <property type="match status" value="1"/>
</dbReference>
<evidence type="ECO:0000259" key="4">
    <source>
        <dbReference type="Pfam" id="PF03328"/>
    </source>
</evidence>
<dbReference type="Pfam" id="PF03328">
    <property type="entry name" value="HpcH_HpaI"/>
    <property type="match status" value="1"/>
</dbReference>
<dbReference type="InterPro" id="IPR011206">
    <property type="entry name" value="Citrate_lyase_beta/mcl1/mcl2"/>
</dbReference>
<evidence type="ECO:0000256" key="2">
    <source>
        <dbReference type="ARBA" id="ARBA00022723"/>
    </source>
</evidence>
<sequence length="298" mass="31797">MRSLLFVPGDSEKKLGKIADSEADAILLDLEDSVSAARKPEARRMVAEFLAASPRGKERPRLIVRVNAFDTPFTDDDLAAVVRGRPDAILLPKAGSGAQLQDLSQRLALHEADAGLEEDSIAIHALITETARGMLNAPSFANKTARLEAIAWGAEDLAADVGASANRDDKGVYTDVFRLARTLTLLVAADAGVDAIDTVFTDFRDNDGLERECRAAVRDGFSGKMAIHPGQVATINAAFTPPPADVERARQIIALFAEAGPDAGVLSLDGKMIDMPHLRQAERVARRAGLDPQALAGR</sequence>
<keyword evidence="3" id="KW-0460">Magnesium</keyword>
<keyword evidence="5" id="KW-0456">Lyase</keyword>
<keyword evidence="6" id="KW-1185">Reference proteome</keyword>
<feature type="domain" description="HpcH/HpaI aldolase/citrate lyase" evidence="4">
    <location>
        <begin position="2"/>
        <end position="229"/>
    </location>
</feature>
<dbReference type="PANTHER" id="PTHR32308:SF0">
    <property type="entry name" value="HPCH_HPAI ALDOLASE_CITRATE LYASE DOMAIN-CONTAINING PROTEIN"/>
    <property type="match status" value="1"/>
</dbReference>
<evidence type="ECO:0000256" key="1">
    <source>
        <dbReference type="ARBA" id="ARBA00001946"/>
    </source>
</evidence>
<dbReference type="GO" id="GO:0016829">
    <property type="term" value="F:lyase activity"/>
    <property type="evidence" value="ECO:0007669"/>
    <property type="project" value="UniProtKB-KW"/>
</dbReference>
<evidence type="ECO:0000313" key="5">
    <source>
        <dbReference type="EMBL" id="MBW3098225.1"/>
    </source>
</evidence>
<name>A0ABS6WR23_9HYPH</name>
<dbReference type="PANTHER" id="PTHR32308">
    <property type="entry name" value="LYASE BETA SUBUNIT, PUTATIVE (AFU_ORTHOLOGUE AFUA_4G13030)-RELATED"/>
    <property type="match status" value="1"/>
</dbReference>
<comment type="cofactor">
    <cofactor evidence="1">
        <name>Mg(2+)</name>
        <dbReference type="ChEBI" id="CHEBI:18420"/>
    </cofactor>
</comment>
<proteinExistence type="predicted"/>
<dbReference type="Proteomes" id="UP001430804">
    <property type="component" value="Unassembled WGS sequence"/>
</dbReference>
<accession>A0ABS6WR23</accession>